<dbReference type="Gene3D" id="2.20.25.240">
    <property type="match status" value="1"/>
</dbReference>
<feature type="region of interest" description="Disordered" evidence="4">
    <location>
        <begin position="98"/>
        <end position="118"/>
    </location>
</feature>
<dbReference type="GO" id="GO:0008270">
    <property type="term" value="F:zinc ion binding"/>
    <property type="evidence" value="ECO:0007669"/>
    <property type="project" value="UniProtKB-KW"/>
</dbReference>
<dbReference type="OrthoDB" id="167578at2759"/>
<keyword evidence="1" id="KW-0479">Metal-binding</keyword>
<keyword evidence="8" id="KW-1185">Reference proteome</keyword>
<dbReference type="InterPro" id="IPR007588">
    <property type="entry name" value="Znf_FLYWCH"/>
</dbReference>
<evidence type="ECO:0000259" key="5">
    <source>
        <dbReference type="Pfam" id="PF04500"/>
    </source>
</evidence>
<evidence type="ECO:0000256" key="4">
    <source>
        <dbReference type="SAM" id="MobiDB-lite"/>
    </source>
</evidence>
<name>T1EW90_HELRO</name>
<reference evidence="6 8" key="2">
    <citation type="journal article" date="2013" name="Nature">
        <title>Insights into bilaterian evolution from three spiralian genomes.</title>
        <authorList>
            <person name="Simakov O."/>
            <person name="Marletaz F."/>
            <person name="Cho S.J."/>
            <person name="Edsinger-Gonzales E."/>
            <person name="Havlak P."/>
            <person name="Hellsten U."/>
            <person name="Kuo D.H."/>
            <person name="Larsson T."/>
            <person name="Lv J."/>
            <person name="Arendt D."/>
            <person name="Savage R."/>
            <person name="Osoegawa K."/>
            <person name="de Jong P."/>
            <person name="Grimwood J."/>
            <person name="Chapman J.A."/>
            <person name="Shapiro H."/>
            <person name="Aerts A."/>
            <person name="Otillar R.P."/>
            <person name="Terry A.Y."/>
            <person name="Boore J.L."/>
            <person name="Grigoriev I.V."/>
            <person name="Lindberg D.R."/>
            <person name="Seaver E.C."/>
            <person name="Weisblat D.A."/>
            <person name="Putnam N.H."/>
            <person name="Rokhsar D.S."/>
        </authorList>
    </citation>
    <scope>NUCLEOTIDE SEQUENCE</scope>
</reference>
<feature type="domain" description="FLYWCH-type" evidence="5">
    <location>
        <begin position="6"/>
        <end position="66"/>
    </location>
</feature>
<organism evidence="7 8">
    <name type="scientific">Helobdella robusta</name>
    <name type="common">Californian leech</name>
    <dbReference type="NCBI Taxonomy" id="6412"/>
    <lineage>
        <taxon>Eukaryota</taxon>
        <taxon>Metazoa</taxon>
        <taxon>Spiralia</taxon>
        <taxon>Lophotrochozoa</taxon>
        <taxon>Annelida</taxon>
        <taxon>Clitellata</taxon>
        <taxon>Hirudinea</taxon>
        <taxon>Rhynchobdellida</taxon>
        <taxon>Glossiphoniidae</taxon>
        <taxon>Helobdella</taxon>
    </lineage>
</organism>
<evidence type="ECO:0000313" key="6">
    <source>
        <dbReference type="EMBL" id="ESN92933.1"/>
    </source>
</evidence>
<dbReference type="CTD" id="20200840"/>
<dbReference type="EMBL" id="AMQM01001929">
    <property type="status" value="NOT_ANNOTATED_CDS"/>
    <property type="molecule type" value="Genomic_DNA"/>
</dbReference>
<accession>T1EW90</accession>
<keyword evidence="3" id="KW-0862">Zinc</keyword>
<sequence>MAQYSMYKSHQGGNVLAYNGHEYLYKRSNQDGSIVWRCRKYFSLKCHVTLTTKGQQIVKQPNDHEHPGDPLNTQKNKCSFADYRKTGIALCTRKKFKNGNHGKMKEKYDDEENDQLKI</sequence>
<dbReference type="GeneID" id="20200840"/>
<reference evidence="7" key="3">
    <citation type="submission" date="2015-06" db="UniProtKB">
        <authorList>
            <consortium name="EnsemblMetazoa"/>
        </authorList>
    </citation>
    <scope>IDENTIFICATION</scope>
</reference>
<evidence type="ECO:0000256" key="1">
    <source>
        <dbReference type="ARBA" id="ARBA00022723"/>
    </source>
</evidence>
<feature type="compositionally biased region" description="Basic and acidic residues" evidence="4">
    <location>
        <begin position="103"/>
        <end position="118"/>
    </location>
</feature>
<feature type="region of interest" description="Disordered" evidence="4">
    <location>
        <begin position="57"/>
        <end position="76"/>
    </location>
</feature>
<dbReference type="RefSeq" id="XP_009029215.1">
    <property type="nucleotide sequence ID" value="XM_009030967.1"/>
</dbReference>
<reference evidence="8" key="1">
    <citation type="submission" date="2012-12" db="EMBL/GenBank/DDBJ databases">
        <authorList>
            <person name="Hellsten U."/>
            <person name="Grimwood J."/>
            <person name="Chapman J.A."/>
            <person name="Shapiro H."/>
            <person name="Aerts A."/>
            <person name="Otillar R.P."/>
            <person name="Terry A.Y."/>
            <person name="Boore J.L."/>
            <person name="Simakov O."/>
            <person name="Marletaz F."/>
            <person name="Cho S.-J."/>
            <person name="Edsinger-Gonzales E."/>
            <person name="Havlak P."/>
            <person name="Kuo D.-H."/>
            <person name="Larsson T."/>
            <person name="Lv J."/>
            <person name="Arendt D."/>
            <person name="Savage R."/>
            <person name="Osoegawa K."/>
            <person name="de Jong P."/>
            <person name="Lindberg D.R."/>
            <person name="Seaver E.C."/>
            <person name="Weisblat D.A."/>
            <person name="Putnam N.H."/>
            <person name="Grigoriev I.V."/>
            <person name="Rokhsar D.S."/>
        </authorList>
    </citation>
    <scope>NUCLEOTIDE SEQUENCE</scope>
</reference>
<dbReference type="KEGG" id="hro:HELRODRAFT_165071"/>
<evidence type="ECO:0000313" key="7">
    <source>
        <dbReference type="EnsemblMetazoa" id="HelroP165071"/>
    </source>
</evidence>
<dbReference type="AlphaFoldDB" id="T1EW90"/>
<dbReference type="EnsemblMetazoa" id="HelroT165071">
    <property type="protein sequence ID" value="HelroP165071"/>
    <property type="gene ID" value="HelroG165071"/>
</dbReference>
<evidence type="ECO:0000256" key="3">
    <source>
        <dbReference type="ARBA" id="ARBA00022833"/>
    </source>
</evidence>
<dbReference type="HOGENOM" id="CLU_2075709_0_0_1"/>
<evidence type="ECO:0000313" key="8">
    <source>
        <dbReference type="Proteomes" id="UP000015101"/>
    </source>
</evidence>
<dbReference type="Proteomes" id="UP000015101">
    <property type="component" value="Unassembled WGS sequence"/>
</dbReference>
<gene>
    <name evidence="7" type="primary">20200840</name>
    <name evidence="6" type="ORF">HELRODRAFT_165071</name>
</gene>
<evidence type="ECO:0000256" key="2">
    <source>
        <dbReference type="ARBA" id="ARBA00022771"/>
    </source>
</evidence>
<protein>
    <recommendedName>
        <fullName evidence="5">FLYWCH-type domain-containing protein</fullName>
    </recommendedName>
</protein>
<dbReference type="EMBL" id="AMQM01001930">
    <property type="status" value="NOT_ANNOTATED_CDS"/>
    <property type="molecule type" value="Genomic_DNA"/>
</dbReference>
<dbReference type="EMBL" id="KB097639">
    <property type="protein sequence ID" value="ESN92933.1"/>
    <property type="molecule type" value="Genomic_DNA"/>
</dbReference>
<keyword evidence="2" id="KW-0863">Zinc-finger</keyword>
<dbReference type="Pfam" id="PF04500">
    <property type="entry name" value="FLYWCH"/>
    <property type="match status" value="1"/>
</dbReference>
<dbReference type="InParanoid" id="T1EW90"/>
<proteinExistence type="predicted"/>